<evidence type="ECO:0000313" key="8">
    <source>
        <dbReference type="Proteomes" id="UP000317158"/>
    </source>
</evidence>
<proteinExistence type="predicted"/>
<dbReference type="InterPro" id="IPR002731">
    <property type="entry name" value="ATPase_BadF"/>
</dbReference>
<evidence type="ECO:0000256" key="3">
    <source>
        <dbReference type="ARBA" id="ARBA00022723"/>
    </source>
</evidence>
<dbReference type="Gene3D" id="3.30.420.40">
    <property type="match status" value="2"/>
</dbReference>
<name>A0A520KTP9_METT2</name>
<dbReference type="EMBL" id="RXIF01000002">
    <property type="protein sequence ID" value="RZN65455.1"/>
    <property type="molecule type" value="Genomic_DNA"/>
</dbReference>
<comment type="subunit">
    <text evidence="2">Homodimer.</text>
</comment>
<evidence type="ECO:0000256" key="4">
    <source>
        <dbReference type="ARBA" id="ARBA00023004"/>
    </source>
</evidence>
<dbReference type="GO" id="GO:0046872">
    <property type="term" value="F:metal ion binding"/>
    <property type="evidence" value="ECO:0007669"/>
    <property type="project" value="UniProtKB-KW"/>
</dbReference>
<dbReference type="SUPFAM" id="SSF53067">
    <property type="entry name" value="Actin-like ATPase domain"/>
    <property type="match status" value="1"/>
</dbReference>
<accession>A0A520KTP9</accession>
<organism evidence="7 8">
    <name type="scientific">Methanoliparum thermophilum</name>
    <dbReference type="NCBI Taxonomy" id="2491083"/>
    <lineage>
        <taxon>Archaea</taxon>
        <taxon>Methanobacteriati</taxon>
        <taxon>Methanobacteriota</taxon>
        <taxon>Candidatus Methanoliparia</taxon>
        <taxon>Candidatus Methanoliparales</taxon>
        <taxon>Candidatus Methanoliparaceae</taxon>
        <taxon>Candidatus Methanoliparum</taxon>
    </lineage>
</organism>
<evidence type="ECO:0000256" key="2">
    <source>
        <dbReference type="ARBA" id="ARBA00011738"/>
    </source>
</evidence>
<sequence>MYFCGLDIGSCMSKIVLIDENEDIVCYRSSKSGFEIRKTISNLYESVLKDQNIRKDQVKYIVATGYGRNVALAFFADDKVTEITCHAKGVHKIFPKCHTVIDIGGQDSKAIRLDIDGRVSTFVMNDKCAAGSGRFLEVMSNAIGVSVDDLGLLSMKSKNKATISSTCTVFAETEVISMIASEVKREDIIAGIHDAIATKVSALTRSTGIEDEVVMTGGVAKNIGVVKSLEEKIGHVIYVPPEPLITGALGAALIAKDRYESKICDAET</sequence>
<dbReference type="CDD" id="cd24036">
    <property type="entry name" value="ASKHA_NBD_BcrAD_BadFG_HgdC_HadI"/>
    <property type="match status" value="1"/>
</dbReference>
<keyword evidence="3" id="KW-0479">Metal-binding</keyword>
<gene>
    <name evidence="7" type="ORF">EF806_00755</name>
</gene>
<dbReference type="Pfam" id="PF01869">
    <property type="entry name" value="BcrAD_BadFG"/>
    <property type="match status" value="1"/>
</dbReference>
<comment type="cofactor">
    <cofactor evidence="1">
        <name>[4Fe-4S] cluster</name>
        <dbReference type="ChEBI" id="CHEBI:49883"/>
    </cofactor>
</comment>
<feature type="domain" description="ATPase BadF/BadG/BcrA/BcrD type" evidence="6">
    <location>
        <begin position="5"/>
        <end position="255"/>
    </location>
</feature>
<comment type="caution">
    <text evidence="7">The sequence shown here is derived from an EMBL/GenBank/DDBJ whole genome shotgun (WGS) entry which is preliminary data.</text>
</comment>
<dbReference type="InterPro" id="IPR051805">
    <property type="entry name" value="Dehydratase_Activator_Redct"/>
</dbReference>
<evidence type="ECO:0000259" key="6">
    <source>
        <dbReference type="Pfam" id="PF01869"/>
    </source>
</evidence>
<dbReference type="Proteomes" id="UP000317158">
    <property type="component" value="Unassembled WGS sequence"/>
</dbReference>
<reference evidence="7 8" key="1">
    <citation type="journal article" date="2019" name="Nat. Microbiol.">
        <title>Wide diversity of methane and short-chain alkane metabolisms in uncultured archaea.</title>
        <authorList>
            <person name="Borrel G."/>
            <person name="Adam P.S."/>
            <person name="McKay L.J."/>
            <person name="Chen L.X."/>
            <person name="Sierra-Garcia I.N."/>
            <person name="Sieber C.M."/>
            <person name="Letourneur Q."/>
            <person name="Ghozlane A."/>
            <person name="Andersen G.L."/>
            <person name="Li W.J."/>
            <person name="Hallam S.J."/>
            <person name="Muyzer G."/>
            <person name="de Oliveira V.M."/>
            <person name="Inskeep W.P."/>
            <person name="Banfield J.F."/>
            <person name="Gribaldo S."/>
        </authorList>
    </citation>
    <scope>NUCLEOTIDE SEQUENCE [LARGE SCALE GENOMIC DNA]</scope>
    <source>
        <strain evidence="7">NM1a</strain>
    </source>
</reference>
<dbReference type="InterPro" id="IPR008275">
    <property type="entry name" value="CoA_E_activase_dom"/>
</dbReference>
<keyword evidence="4" id="KW-0408">Iron</keyword>
<evidence type="ECO:0000256" key="1">
    <source>
        <dbReference type="ARBA" id="ARBA00001966"/>
    </source>
</evidence>
<dbReference type="PANTHER" id="PTHR32329">
    <property type="entry name" value="BIFUNCTIONAL PROTEIN [INCLUDES 2-HYDROXYACYL-COA DEHYDRATASE (N-TER) AND ITS ACTIVATOR DOMAIN (C_TERM)-RELATED"/>
    <property type="match status" value="1"/>
</dbReference>
<dbReference type="InterPro" id="IPR043129">
    <property type="entry name" value="ATPase_NBD"/>
</dbReference>
<dbReference type="NCBIfam" id="TIGR00241">
    <property type="entry name" value="CoA_E_activ"/>
    <property type="match status" value="1"/>
</dbReference>
<evidence type="ECO:0000313" key="7">
    <source>
        <dbReference type="EMBL" id="RZN65455.1"/>
    </source>
</evidence>
<protein>
    <submittedName>
        <fullName evidence="7">2-hydroxyglutaryl-CoA dehydratase</fullName>
    </submittedName>
</protein>
<dbReference type="AlphaFoldDB" id="A0A520KTP9"/>
<dbReference type="PANTHER" id="PTHR32329:SF2">
    <property type="entry name" value="BIFUNCTIONAL PROTEIN [INCLUDES 2-HYDROXYACYL-COA DEHYDRATASE (N-TER) AND ITS ACTIVATOR DOMAIN (C_TERM)"/>
    <property type="match status" value="1"/>
</dbReference>
<evidence type="ECO:0000256" key="5">
    <source>
        <dbReference type="ARBA" id="ARBA00023014"/>
    </source>
</evidence>
<keyword evidence="5" id="KW-0411">Iron-sulfur</keyword>
<dbReference type="GO" id="GO:0051536">
    <property type="term" value="F:iron-sulfur cluster binding"/>
    <property type="evidence" value="ECO:0007669"/>
    <property type="project" value="UniProtKB-KW"/>
</dbReference>
<dbReference type="FunFam" id="3.30.420.40:FF:000217">
    <property type="entry name" value="2-hydroxyisocaproyl-CoA dehydratase activator"/>
    <property type="match status" value="1"/>
</dbReference>